<evidence type="ECO:0000256" key="1">
    <source>
        <dbReference type="ARBA" id="ARBA00023015"/>
    </source>
</evidence>
<feature type="domain" description="HTH tetR-type" evidence="5">
    <location>
        <begin position="10"/>
        <end position="70"/>
    </location>
</feature>
<gene>
    <name evidence="6" type="ORF">VSH64_40680</name>
</gene>
<dbReference type="Gene3D" id="1.10.10.60">
    <property type="entry name" value="Homeodomain-like"/>
    <property type="match status" value="1"/>
</dbReference>
<sequence>MSTAQRRRGAALEEALVDAAWAELGRSGYDGFTIDAVAKAAGTSRAVLYRRWPNRAALVHAAVRAHLGSIADLVPDTGELRQDVLVTLQTITDRVGLVGVDVMTGLLSELAELPEALATTVPDVFGRLVARAAERGEIGPGHVPEPVLRMPGDLVRYEMITTREAPGTERLRALVDELFLPLVHHHAGDRDLKSRS</sequence>
<dbReference type="Pfam" id="PF16859">
    <property type="entry name" value="TetR_C_11"/>
    <property type="match status" value="1"/>
</dbReference>
<dbReference type="SUPFAM" id="SSF46689">
    <property type="entry name" value="Homeodomain-like"/>
    <property type="match status" value="1"/>
</dbReference>
<evidence type="ECO:0000313" key="6">
    <source>
        <dbReference type="EMBL" id="WSE29071.1"/>
    </source>
</evidence>
<proteinExistence type="predicted"/>
<dbReference type="InterPro" id="IPR001647">
    <property type="entry name" value="HTH_TetR"/>
</dbReference>
<keyword evidence="7" id="KW-1185">Reference proteome</keyword>
<evidence type="ECO:0000256" key="2">
    <source>
        <dbReference type="ARBA" id="ARBA00023125"/>
    </source>
</evidence>
<dbReference type="InterPro" id="IPR050109">
    <property type="entry name" value="HTH-type_TetR-like_transc_reg"/>
</dbReference>
<dbReference type="Gene3D" id="1.10.357.10">
    <property type="entry name" value="Tetracycline Repressor, domain 2"/>
    <property type="match status" value="1"/>
</dbReference>
<keyword evidence="3" id="KW-0804">Transcription</keyword>
<accession>A0ABZ1I3T0</accession>
<dbReference type="InterPro" id="IPR011075">
    <property type="entry name" value="TetR_C"/>
</dbReference>
<dbReference type="PROSITE" id="PS50977">
    <property type="entry name" value="HTH_TETR_2"/>
    <property type="match status" value="1"/>
</dbReference>
<keyword evidence="2 4" id="KW-0238">DNA-binding</keyword>
<dbReference type="EMBL" id="CP142149">
    <property type="protein sequence ID" value="WSE29071.1"/>
    <property type="molecule type" value="Genomic_DNA"/>
</dbReference>
<evidence type="ECO:0000256" key="4">
    <source>
        <dbReference type="PROSITE-ProRule" id="PRU00335"/>
    </source>
</evidence>
<evidence type="ECO:0000256" key="3">
    <source>
        <dbReference type="ARBA" id="ARBA00023163"/>
    </source>
</evidence>
<dbReference type="InterPro" id="IPR036271">
    <property type="entry name" value="Tet_transcr_reg_TetR-rel_C_sf"/>
</dbReference>
<dbReference type="SUPFAM" id="SSF48498">
    <property type="entry name" value="Tetracyclin repressor-like, C-terminal domain"/>
    <property type="match status" value="1"/>
</dbReference>
<protein>
    <submittedName>
        <fullName evidence="6">TetR/AcrR family transcriptional regulator</fullName>
    </submittedName>
</protein>
<dbReference type="PANTHER" id="PTHR30055">
    <property type="entry name" value="HTH-TYPE TRANSCRIPTIONAL REGULATOR RUTR"/>
    <property type="match status" value="1"/>
</dbReference>
<organism evidence="6 7">
    <name type="scientific">Amycolatopsis rhabdoformis</name>
    <dbReference type="NCBI Taxonomy" id="1448059"/>
    <lineage>
        <taxon>Bacteria</taxon>
        <taxon>Bacillati</taxon>
        <taxon>Actinomycetota</taxon>
        <taxon>Actinomycetes</taxon>
        <taxon>Pseudonocardiales</taxon>
        <taxon>Pseudonocardiaceae</taxon>
        <taxon>Amycolatopsis</taxon>
    </lineage>
</organism>
<dbReference type="RefSeq" id="WP_326568060.1">
    <property type="nucleotide sequence ID" value="NZ_CP142149.1"/>
</dbReference>
<evidence type="ECO:0000313" key="7">
    <source>
        <dbReference type="Proteomes" id="UP001330812"/>
    </source>
</evidence>
<dbReference type="InterPro" id="IPR009057">
    <property type="entry name" value="Homeodomain-like_sf"/>
</dbReference>
<keyword evidence="1" id="KW-0805">Transcription regulation</keyword>
<reference evidence="6 7" key="1">
    <citation type="journal article" date="2015" name="Int. J. Syst. Evol. Microbiol.">
        <title>Amycolatopsis rhabdoformis sp. nov., an actinomycete isolated from a tropical forest soil.</title>
        <authorList>
            <person name="Souza W.R."/>
            <person name="Silva R.E."/>
            <person name="Goodfellow M."/>
            <person name="Busarakam K."/>
            <person name="Figueiro F.S."/>
            <person name="Ferreira D."/>
            <person name="Rodrigues-Filho E."/>
            <person name="Moraes L.A.B."/>
            <person name="Zucchi T.D."/>
        </authorList>
    </citation>
    <scope>NUCLEOTIDE SEQUENCE [LARGE SCALE GENOMIC DNA]</scope>
    <source>
        <strain evidence="6 7">NCIMB 14900</strain>
    </source>
</reference>
<evidence type="ECO:0000259" key="5">
    <source>
        <dbReference type="PROSITE" id="PS50977"/>
    </source>
</evidence>
<dbReference type="Pfam" id="PF00440">
    <property type="entry name" value="TetR_N"/>
    <property type="match status" value="1"/>
</dbReference>
<name>A0ABZ1I3T0_9PSEU</name>
<dbReference type="PANTHER" id="PTHR30055:SF148">
    <property type="entry name" value="TETR-FAMILY TRANSCRIPTIONAL REGULATOR"/>
    <property type="match status" value="1"/>
</dbReference>
<feature type="DNA-binding region" description="H-T-H motif" evidence="4">
    <location>
        <begin position="33"/>
        <end position="52"/>
    </location>
</feature>
<dbReference type="Proteomes" id="UP001330812">
    <property type="component" value="Chromosome"/>
</dbReference>